<evidence type="ECO:0000313" key="11">
    <source>
        <dbReference type="Proteomes" id="UP000320359"/>
    </source>
</evidence>
<evidence type="ECO:0000256" key="2">
    <source>
        <dbReference type="ARBA" id="ARBA00022679"/>
    </source>
</evidence>
<keyword evidence="8" id="KW-0175">Coiled coil</keyword>
<dbReference type="InterPro" id="IPR013482">
    <property type="entry name" value="Molybde_CF_guanTrfase"/>
</dbReference>
<evidence type="ECO:0000256" key="8">
    <source>
        <dbReference type="SAM" id="Coils"/>
    </source>
</evidence>
<keyword evidence="5" id="KW-0460">Magnesium</keyword>
<dbReference type="PANTHER" id="PTHR19136:SF81">
    <property type="entry name" value="MOLYBDENUM COFACTOR GUANYLYLTRANSFERASE"/>
    <property type="match status" value="1"/>
</dbReference>
<dbReference type="OrthoDB" id="9788394at2"/>
<keyword evidence="1" id="KW-0963">Cytoplasm</keyword>
<dbReference type="GO" id="GO:0016779">
    <property type="term" value="F:nucleotidyltransferase activity"/>
    <property type="evidence" value="ECO:0007669"/>
    <property type="project" value="UniProtKB-KW"/>
</dbReference>
<keyword evidence="11" id="KW-1185">Reference proteome</keyword>
<evidence type="ECO:0000256" key="7">
    <source>
        <dbReference type="ARBA" id="ARBA00023150"/>
    </source>
</evidence>
<gene>
    <name evidence="10" type="ORF">FM042_01805</name>
</gene>
<sequence>MGSDMNLSCVLLAGGKSSRMGVDKALLPLSGAPGEASVTLLDYMLSLIVDSGIRDIVVSRNPKLREPNDGSSYLWVDDQTPNRGPLGGILSCIPHCRHDRILIVPVDMPGLSVSSIQQLINVPDSSYFAQSALPCVLRNSDELITALTELLKSEENKSSIRALLERVEARAIASDTSLGDLSNLNTPMQWEAFASGKKGTSADE</sequence>
<keyword evidence="2 10" id="KW-0808">Transferase</keyword>
<dbReference type="RefSeq" id="WP_143234046.1">
    <property type="nucleotide sequence ID" value="NZ_VJWL01000001.1"/>
</dbReference>
<comment type="caution">
    <text evidence="10">The sequence shown here is derived from an EMBL/GenBank/DDBJ whole genome shotgun (WGS) entry which is preliminary data.</text>
</comment>
<dbReference type="Gene3D" id="3.90.550.10">
    <property type="entry name" value="Spore Coat Polysaccharide Biosynthesis Protein SpsA, Chain A"/>
    <property type="match status" value="1"/>
</dbReference>
<dbReference type="Pfam" id="PF12804">
    <property type="entry name" value="NTP_transf_3"/>
    <property type="match status" value="1"/>
</dbReference>
<dbReference type="EMBL" id="VJWL01000001">
    <property type="protein sequence ID" value="TRW49624.1"/>
    <property type="molecule type" value="Genomic_DNA"/>
</dbReference>
<keyword evidence="4" id="KW-0547">Nucleotide-binding</keyword>
<dbReference type="CDD" id="cd02503">
    <property type="entry name" value="MobA"/>
    <property type="match status" value="1"/>
</dbReference>
<accession>A0A552X3K7</accession>
<keyword evidence="6" id="KW-0342">GTP-binding</keyword>
<dbReference type="InterPro" id="IPR025877">
    <property type="entry name" value="MobA-like_NTP_Trfase"/>
</dbReference>
<dbReference type="AlphaFoldDB" id="A0A552X3K7"/>
<dbReference type="PANTHER" id="PTHR19136">
    <property type="entry name" value="MOLYBDENUM COFACTOR GUANYLYLTRANSFERASE"/>
    <property type="match status" value="1"/>
</dbReference>
<evidence type="ECO:0000256" key="1">
    <source>
        <dbReference type="ARBA" id="ARBA00022490"/>
    </source>
</evidence>
<organism evidence="10 11">
    <name type="scientific">Aliidiomarina halalkaliphila</name>
    <dbReference type="NCBI Taxonomy" id="2593535"/>
    <lineage>
        <taxon>Bacteria</taxon>
        <taxon>Pseudomonadati</taxon>
        <taxon>Pseudomonadota</taxon>
        <taxon>Gammaproteobacteria</taxon>
        <taxon>Alteromonadales</taxon>
        <taxon>Idiomarinaceae</taxon>
        <taxon>Aliidiomarina</taxon>
    </lineage>
</organism>
<proteinExistence type="predicted"/>
<evidence type="ECO:0000256" key="4">
    <source>
        <dbReference type="ARBA" id="ARBA00022741"/>
    </source>
</evidence>
<dbReference type="GO" id="GO:1902758">
    <property type="term" value="P:bis(molybdopterin guanine dinucleotide)molybdenum biosynthetic process"/>
    <property type="evidence" value="ECO:0007669"/>
    <property type="project" value="TreeGrafter"/>
</dbReference>
<evidence type="ECO:0000256" key="6">
    <source>
        <dbReference type="ARBA" id="ARBA00023134"/>
    </source>
</evidence>
<keyword evidence="10" id="KW-0548">Nucleotidyltransferase</keyword>
<evidence type="ECO:0000256" key="5">
    <source>
        <dbReference type="ARBA" id="ARBA00022842"/>
    </source>
</evidence>
<evidence type="ECO:0000256" key="3">
    <source>
        <dbReference type="ARBA" id="ARBA00022723"/>
    </source>
</evidence>
<keyword evidence="7" id="KW-0501">Molybdenum cofactor biosynthesis</keyword>
<dbReference type="SUPFAM" id="SSF53448">
    <property type="entry name" value="Nucleotide-diphospho-sugar transferases"/>
    <property type="match status" value="1"/>
</dbReference>
<name>A0A552X3K7_9GAMM</name>
<dbReference type="InterPro" id="IPR029044">
    <property type="entry name" value="Nucleotide-diphossugar_trans"/>
</dbReference>
<protein>
    <submittedName>
        <fullName evidence="10">Molybdenum cofactor guanylyltransferase</fullName>
    </submittedName>
</protein>
<evidence type="ECO:0000259" key="9">
    <source>
        <dbReference type="Pfam" id="PF12804"/>
    </source>
</evidence>
<dbReference type="GO" id="GO:0005525">
    <property type="term" value="F:GTP binding"/>
    <property type="evidence" value="ECO:0007669"/>
    <property type="project" value="UniProtKB-KW"/>
</dbReference>
<dbReference type="Proteomes" id="UP000320359">
    <property type="component" value="Unassembled WGS sequence"/>
</dbReference>
<dbReference type="GO" id="GO:0046872">
    <property type="term" value="F:metal ion binding"/>
    <property type="evidence" value="ECO:0007669"/>
    <property type="project" value="UniProtKB-KW"/>
</dbReference>
<feature type="domain" description="MobA-like NTP transferase" evidence="9">
    <location>
        <begin position="9"/>
        <end position="157"/>
    </location>
</feature>
<keyword evidence="3" id="KW-0479">Metal-binding</keyword>
<reference evidence="10 11" key="1">
    <citation type="submission" date="2019-07" db="EMBL/GenBank/DDBJ databases">
        <authorList>
            <person name="Yang M."/>
            <person name="Zhao D."/>
            <person name="Xiang H."/>
        </authorList>
    </citation>
    <scope>NUCLEOTIDE SEQUENCE [LARGE SCALE GENOMIC DNA]</scope>
    <source>
        <strain evidence="10 11">IM1326</strain>
    </source>
</reference>
<feature type="coiled-coil region" evidence="8">
    <location>
        <begin position="137"/>
        <end position="170"/>
    </location>
</feature>
<evidence type="ECO:0000313" key="10">
    <source>
        <dbReference type="EMBL" id="TRW49624.1"/>
    </source>
</evidence>